<evidence type="ECO:0000256" key="1">
    <source>
        <dbReference type="ARBA" id="ARBA00022801"/>
    </source>
</evidence>
<dbReference type="EMBL" id="LICA01000016">
    <property type="protein sequence ID" value="KRO97122.1"/>
    <property type="molecule type" value="Genomic_DNA"/>
</dbReference>
<dbReference type="InterPro" id="IPR032259">
    <property type="entry name" value="HIBYL-CoA-H"/>
</dbReference>
<dbReference type="GO" id="GO:0003860">
    <property type="term" value="F:3-hydroxyisobutyryl-CoA hydrolase activity"/>
    <property type="evidence" value="ECO:0007669"/>
    <property type="project" value="InterPro"/>
</dbReference>
<dbReference type="InterPro" id="IPR045004">
    <property type="entry name" value="ECH_dom"/>
</dbReference>
<organism evidence="3 4">
    <name type="scientific">SAR92 bacterium BACL26 MAG-121220-bin70</name>
    <dbReference type="NCBI Taxonomy" id="1655626"/>
    <lineage>
        <taxon>Bacteria</taxon>
        <taxon>Pseudomonadati</taxon>
        <taxon>Pseudomonadota</taxon>
        <taxon>Gammaproteobacteria</taxon>
        <taxon>Cellvibrionales</taxon>
        <taxon>Porticoccaceae</taxon>
        <taxon>SAR92 clade</taxon>
    </lineage>
</organism>
<sequence>MSHIITDVVAGVGLITLNRPAALNALNLDMVRDLTKALTDWREDITVEAVAVRGSNKQGAFGAFCAGGDIRFFHTASIANDPDLEAFFTEEYRLNHLIFNYPKPYIAFMDGIVMGGGMGISQGASLRIITERTKIAMPETNIGLFPDVGGGYFLPKCPGYSGEYLGLTGKILVGTEALAADLADFAINSDNLSDYWNSLTNNEMMTVDQRIARLHSVIDNAKLPEASDWLRSEIDETFDFDTPAEIMQALSESGTPWATETLAILHKRSPLMLHVSLRQIRQGRHMSLADELRLERTLVQHCFYTHHLGRTGVETETVEGIRALAVDKDHSPVWNPARIEDVTQAMVDPFFESPWGMYDHPLKDLV</sequence>
<dbReference type="Proteomes" id="UP000051213">
    <property type="component" value="Unassembled WGS sequence"/>
</dbReference>
<name>A0A0R2UH23_9GAMM</name>
<dbReference type="Pfam" id="PF16113">
    <property type="entry name" value="ECH_2"/>
    <property type="match status" value="1"/>
</dbReference>
<dbReference type="SUPFAM" id="SSF52096">
    <property type="entry name" value="ClpP/crotonase"/>
    <property type="match status" value="1"/>
</dbReference>
<reference evidence="3 4" key="1">
    <citation type="submission" date="2015-10" db="EMBL/GenBank/DDBJ databases">
        <title>Metagenome-Assembled Genomes uncover a global brackish microbiome.</title>
        <authorList>
            <person name="Hugerth L.W."/>
            <person name="Larsson J."/>
            <person name="Alneberg J."/>
            <person name="Lindh M.V."/>
            <person name="Legrand C."/>
            <person name="Pinhassi J."/>
            <person name="Andersson A.F."/>
        </authorList>
    </citation>
    <scope>NUCLEOTIDE SEQUENCE [LARGE SCALE GENOMIC DNA]</scope>
    <source>
        <strain evidence="3">BACL26 MAG-121220-bin70</strain>
    </source>
</reference>
<accession>A0A0R2UH23</accession>
<dbReference type="NCBIfam" id="NF004127">
    <property type="entry name" value="PRK05617.1"/>
    <property type="match status" value="1"/>
</dbReference>
<dbReference type="PANTHER" id="PTHR43176:SF6">
    <property type="entry name" value="3-HYDROXYISOBUTYRYL-COA HYDROLASE"/>
    <property type="match status" value="1"/>
</dbReference>
<gene>
    <name evidence="3" type="ORF">ABS24_05640</name>
</gene>
<comment type="caution">
    <text evidence="3">The sequence shown here is derived from an EMBL/GenBank/DDBJ whole genome shotgun (WGS) entry which is preliminary data.</text>
</comment>
<feature type="domain" description="Enoyl-CoA hydratase/isomerase" evidence="2">
    <location>
        <begin position="12"/>
        <end position="351"/>
    </location>
</feature>
<evidence type="ECO:0000313" key="3">
    <source>
        <dbReference type="EMBL" id="KRO97122.1"/>
    </source>
</evidence>
<evidence type="ECO:0000313" key="4">
    <source>
        <dbReference type="Proteomes" id="UP000051213"/>
    </source>
</evidence>
<dbReference type="AlphaFoldDB" id="A0A0R2UH23"/>
<dbReference type="Gene3D" id="3.90.226.10">
    <property type="entry name" value="2-enoyl-CoA Hydratase, Chain A, domain 1"/>
    <property type="match status" value="1"/>
</dbReference>
<protein>
    <submittedName>
        <fullName evidence="3">3-hydroxyisobutyryl-CoA hydrolase</fullName>
    </submittedName>
</protein>
<keyword evidence="1 3" id="KW-0378">Hydrolase</keyword>
<dbReference type="InterPro" id="IPR029045">
    <property type="entry name" value="ClpP/crotonase-like_dom_sf"/>
</dbReference>
<dbReference type="CDD" id="cd06558">
    <property type="entry name" value="crotonase-like"/>
    <property type="match status" value="1"/>
</dbReference>
<dbReference type="PANTHER" id="PTHR43176">
    <property type="entry name" value="3-HYDROXYISOBUTYRYL-COA HYDROLASE-RELATED"/>
    <property type="match status" value="1"/>
</dbReference>
<dbReference type="GO" id="GO:0006574">
    <property type="term" value="P:L-valine catabolic process"/>
    <property type="evidence" value="ECO:0007669"/>
    <property type="project" value="TreeGrafter"/>
</dbReference>
<evidence type="ECO:0000259" key="2">
    <source>
        <dbReference type="Pfam" id="PF16113"/>
    </source>
</evidence>
<proteinExistence type="predicted"/>